<feature type="signal peptide" evidence="2">
    <location>
        <begin position="1"/>
        <end position="19"/>
    </location>
</feature>
<evidence type="ECO:0000313" key="4">
    <source>
        <dbReference type="Proteomes" id="UP001589773"/>
    </source>
</evidence>
<keyword evidence="1" id="KW-0472">Membrane</keyword>
<evidence type="ECO:0000256" key="1">
    <source>
        <dbReference type="SAM" id="Phobius"/>
    </source>
</evidence>
<feature type="chain" id="PRO_5046083881" description="Copper resistance protein CopC" evidence="2">
    <location>
        <begin position="20"/>
        <end position="186"/>
    </location>
</feature>
<organism evidence="3 4">
    <name type="scientific">Massilia consociata</name>
    <dbReference type="NCBI Taxonomy" id="760117"/>
    <lineage>
        <taxon>Bacteria</taxon>
        <taxon>Pseudomonadati</taxon>
        <taxon>Pseudomonadota</taxon>
        <taxon>Betaproteobacteria</taxon>
        <taxon>Burkholderiales</taxon>
        <taxon>Oxalobacteraceae</taxon>
        <taxon>Telluria group</taxon>
        <taxon>Massilia</taxon>
    </lineage>
</organism>
<evidence type="ECO:0000256" key="2">
    <source>
        <dbReference type="SAM" id="SignalP"/>
    </source>
</evidence>
<keyword evidence="2" id="KW-0732">Signal</keyword>
<keyword evidence="1" id="KW-1133">Transmembrane helix</keyword>
<gene>
    <name evidence="3" type="ORF">ACFFJK_17140</name>
</gene>
<dbReference type="Proteomes" id="UP001589773">
    <property type="component" value="Unassembled WGS sequence"/>
</dbReference>
<name>A0ABV6FJQ0_9BURK</name>
<dbReference type="EMBL" id="JBHLWP010000015">
    <property type="protein sequence ID" value="MFC0253626.1"/>
    <property type="molecule type" value="Genomic_DNA"/>
</dbReference>
<sequence>MKLLPLLLAAMLCMAPALAGPGAHGPNGEHLDGPAATGGTGVPYLETFTESFELVGRLSGGELSIMVDRYETNEPVLGADLAVQYKNLKARATFHADMGDYAVDDPKLLAAISQPGAHALSFTLVAGEESGRLEGTLQVAEPAHDHDHDDHDDHRAGTRWLLAAVAAAVVIAAAFLVRRLRQRQGA</sequence>
<accession>A0ABV6FJQ0</accession>
<comment type="caution">
    <text evidence="3">The sequence shown here is derived from an EMBL/GenBank/DDBJ whole genome shotgun (WGS) entry which is preliminary data.</text>
</comment>
<keyword evidence="1" id="KW-0812">Transmembrane</keyword>
<protein>
    <recommendedName>
        <fullName evidence="5">Copper resistance protein CopC</fullName>
    </recommendedName>
</protein>
<evidence type="ECO:0008006" key="5">
    <source>
        <dbReference type="Google" id="ProtNLM"/>
    </source>
</evidence>
<reference evidence="3 4" key="1">
    <citation type="submission" date="2024-09" db="EMBL/GenBank/DDBJ databases">
        <authorList>
            <person name="Sun Q."/>
            <person name="Mori K."/>
        </authorList>
    </citation>
    <scope>NUCLEOTIDE SEQUENCE [LARGE SCALE GENOMIC DNA]</scope>
    <source>
        <strain evidence="3 4">CCM 7792</strain>
    </source>
</reference>
<feature type="transmembrane region" description="Helical" evidence="1">
    <location>
        <begin position="160"/>
        <end position="177"/>
    </location>
</feature>
<proteinExistence type="predicted"/>
<keyword evidence="4" id="KW-1185">Reference proteome</keyword>
<dbReference type="RefSeq" id="WP_379680746.1">
    <property type="nucleotide sequence ID" value="NZ_JBHLWP010000015.1"/>
</dbReference>
<evidence type="ECO:0000313" key="3">
    <source>
        <dbReference type="EMBL" id="MFC0253626.1"/>
    </source>
</evidence>